<dbReference type="EMBL" id="CASHSV030000001">
    <property type="protein sequence ID" value="CAJ2632925.1"/>
    <property type="molecule type" value="Genomic_DNA"/>
</dbReference>
<dbReference type="Proteomes" id="UP001177021">
    <property type="component" value="Unassembled WGS sequence"/>
</dbReference>
<name>A0ACB0ILR9_TRIPR</name>
<evidence type="ECO:0000313" key="1">
    <source>
        <dbReference type="EMBL" id="CAJ2632925.1"/>
    </source>
</evidence>
<keyword evidence="2" id="KW-1185">Reference proteome</keyword>
<comment type="caution">
    <text evidence="1">The sequence shown here is derived from an EMBL/GenBank/DDBJ whole genome shotgun (WGS) entry which is preliminary data.</text>
</comment>
<accession>A0ACB0ILR9</accession>
<protein>
    <submittedName>
        <fullName evidence="1">Uncharacterized protein</fullName>
    </submittedName>
</protein>
<sequence>MVRLEENHMYGMKHDIESFYERNNYHTMSVLFNMICSYKRRFNVSTCETLLQKIPVDAQSLIQRKEIHVKQIEEDISKTLQNPEKSQMRIAHTVEVLNLIDENNMINLLKYIIYFCEVVDRHLPFLESQSEVPPRHEGNHS</sequence>
<gene>
    <name evidence="1" type="ORF">MILVUS5_LOCUS4118</name>
</gene>
<organism evidence="1 2">
    <name type="scientific">Trifolium pratense</name>
    <name type="common">Red clover</name>
    <dbReference type="NCBI Taxonomy" id="57577"/>
    <lineage>
        <taxon>Eukaryota</taxon>
        <taxon>Viridiplantae</taxon>
        <taxon>Streptophyta</taxon>
        <taxon>Embryophyta</taxon>
        <taxon>Tracheophyta</taxon>
        <taxon>Spermatophyta</taxon>
        <taxon>Magnoliopsida</taxon>
        <taxon>eudicotyledons</taxon>
        <taxon>Gunneridae</taxon>
        <taxon>Pentapetalae</taxon>
        <taxon>rosids</taxon>
        <taxon>fabids</taxon>
        <taxon>Fabales</taxon>
        <taxon>Fabaceae</taxon>
        <taxon>Papilionoideae</taxon>
        <taxon>50 kb inversion clade</taxon>
        <taxon>NPAAA clade</taxon>
        <taxon>Hologalegina</taxon>
        <taxon>IRL clade</taxon>
        <taxon>Trifolieae</taxon>
        <taxon>Trifolium</taxon>
    </lineage>
</organism>
<evidence type="ECO:0000313" key="2">
    <source>
        <dbReference type="Proteomes" id="UP001177021"/>
    </source>
</evidence>
<reference evidence="1" key="1">
    <citation type="submission" date="2023-10" db="EMBL/GenBank/DDBJ databases">
        <authorList>
            <person name="Rodriguez Cubillos JULIANA M."/>
            <person name="De Vega J."/>
        </authorList>
    </citation>
    <scope>NUCLEOTIDE SEQUENCE</scope>
</reference>
<proteinExistence type="predicted"/>